<sequence length="121" mass="13717">MKTTAIFSALSTLAFVTTGIFAANCHIVKRWKGAQSIIVHDYYRAPDDRFHLHQHVCTSDRRCTITCENLDSNEWEVAGVFNKAGQDIEKVNGQDKGTVWDPRTGEGTRRDKQIARNHDNL</sequence>
<evidence type="ECO:0000256" key="1">
    <source>
        <dbReference type="SAM" id="MobiDB-lite"/>
    </source>
</evidence>
<feature type="compositionally biased region" description="Basic and acidic residues" evidence="1">
    <location>
        <begin position="103"/>
        <end position="121"/>
    </location>
</feature>
<organism evidence="2 3">
    <name type="scientific">Pyricularia grisea</name>
    <name type="common">Crabgrass-specific blast fungus</name>
    <name type="synonym">Magnaporthe grisea</name>
    <dbReference type="NCBI Taxonomy" id="148305"/>
    <lineage>
        <taxon>Eukaryota</taxon>
        <taxon>Fungi</taxon>
        <taxon>Dikarya</taxon>
        <taxon>Ascomycota</taxon>
        <taxon>Pezizomycotina</taxon>
        <taxon>Sordariomycetes</taxon>
        <taxon>Sordariomycetidae</taxon>
        <taxon>Magnaporthales</taxon>
        <taxon>Pyriculariaceae</taxon>
        <taxon>Pyricularia</taxon>
    </lineage>
</organism>
<reference evidence="3" key="2">
    <citation type="submission" date="2019-10" db="EMBL/GenBank/DDBJ databases">
        <authorList>
            <consortium name="NCBI Genome Project"/>
        </authorList>
    </citation>
    <scope>NUCLEOTIDE SEQUENCE</scope>
    <source>
        <strain evidence="3">NI907</strain>
    </source>
</reference>
<dbReference type="GeneID" id="41956387"/>
<evidence type="ECO:0000313" key="3">
    <source>
        <dbReference type="RefSeq" id="XP_030987474.1"/>
    </source>
</evidence>
<dbReference type="AlphaFoldDB" id="A0A6P8BKF1"/>
<evidence type="ECO:0000313" key="2">
    <source>
        <dbReference type="Proteomes" id="UP000515153"/>
    </source>
</evidence>
<protein>
    <submittedName>
        <fullName evidence="3">Uncharacterized protein</fullName>
    </submittedName>
</protein>
<dbReference type="Proteomes" id="UP000515153">
    <property type="component" value="Unplaced"/>
</dbReference>
<accession>A0A6P8BKF1</accession>
<name>A0A6P8BKF1_PYRGI</name>
<reference evidence="3" key="1">
    <citation type="journal article" date="2019" name="Mol. Biol. Evol.">
        <title>Blast fungal genomes show frequent chromosomal changes, gene gains and losses, and effector gene turnover.</title>
        <authorList>
            <person name="Gomez Luciano L.B."/>
            <person name="Jason Tsai I."/>
            <person name="Chuma I."/>
            <person name="Tosa Y."/>
            <person name="Chen Y.H."/>
            <person name="Li J.Y."/>
            <person name="Li M.Y."/>
            <person name="Jade Lu M.Y."/>
            <person name="Nakayashiki H."/>
            <person name="Li W.H."/>
        </authorList>
    </citation>
    <scope>NUCLEOTIDE SEQUENCE</scope>
    <source>
        <strain evidence="3">NI907</strain>
    </source>
</reference>
<dbReference type="KEGG" id="pgri:PgNI_01401"/>
<reference evidence="3" key="3">
    <citation type="submission" date="2025-08" db="UniProtKB">
        <authorList>
            <consortium name="RefSeq"/>
        </authorList>
    </citation>
    <scope>IDENTIFICATION</scope>
    <source>
        <strain evidence="3">NI907</strain>
    </source>
</reference>
<proteinExistence type="predicted"/>
<dbReference type="RefSeq" id="XP_030987474.1">
    <property type="nucleotide sequence ID" value="XM_031121473.1"/>
</dbReference>
<feature type="region of interest" description="Disordered" evidence="1">
    <location>
        <begin position="93"/>
        <end position="121"/>
    </location>
</feature>
<keyword evidence="2" id="KW-1185">Reference proteome</keyword>
<gene>
    <name evidence="3" type="ORF">PgNI_01401</name>
</gene>